<dbReference type="EMBL" id="CM040985">
    <property type="protein sequence ID" value="MCJ8737503.1"/>
    <property type="molecule type" value="Genomic_DNA"/>
</dbReference>
<accession>A0ACC5YNX4</accession>
<organism evidence="1 2">
    <name type="scientific">Pangasius djambal</name>
    <dbReference type="NCBI Taxonomy" id="1691987"/>
    <lineage>
        <taxon>Eukaryota</taxon>
        <taxon>Metazoa</taxon>
        <taxon>Chordata</taxon>
        <taxon>Craniata</taxon>
        <taxon>Vertebrata</taxon>
        <taxon>Euteleostomi</taxon>
        <taxon>Actinopterygii</taxon>
        <taxon>Neopterygii</taxon>
        <taxon>Teleostei</taxon>
        <taxon>Ostariophysi</taxon>
        <taxon>Siluriformes</taxon>
        <taxon>Pangasiidae</taxon>
        <taxon>Pangasius</taxon>
    </lineage>
</organism>
<reference evidence="1" key="1">
    <citation type="submission" date="2020-02" db="EMBL/GenBank/DDBJ databases">
        <title>Genome sequencing of the panga catfish, Pangasius djambal.</title>
        <authorList>
            <person name="Wen M."/>
            <person name="Zahm M."/>
            <person name="Roques C."/>
            <person name="Cabau C."/>
            <person name="Klopp C."/>
            <person name="Donnadieu C."/>
            <person name="Jouanno E."/>
            <person name="Avarre J.-C."/>
            <person name="Campet M."/>
            <person name="Ha T."/>
            <person name="Dugue R."/>
            <person name="Lampietro C."/>
            <person name="Louis A."/>
            <person name="Herpin A."/>
            <person name="Echchiki A."/>
            <person name="Berthelot C."/>
            <person name="Parey E."/>
            <person name="Roest-Crollius H."/>
            <person name="Braasch I."/>
            <person name="Postlethwait J.H."/>
            <person name="Bobe J."/>
            <person name="Montfort J."/>
            <person name="Bouchez O."/>
            <person name="Begum T."/>
            <person name="Schartl M."/>
            <person name="Gustiano R."/>
            <person name="Guiguen Y."/>
        </authorList>
    </citation>
    <scope>NUCLEOTIDE SEQUENCE</scope>
    <source>
        <strain evidence="1">Pdj_M5554</strain>
    </source>
</reference>
<sequence length="251" mass="28732">MNSRKTGIVCAVRGCHNNWYKRKRFLEQECFDHKPRTRAECGCEAPYNLHPPPKNEQALRLWLKALNLEKPPKRPYVCSFHFVDKRPTEEHPYPEKWLGYDAPVVALTQPVAMEMSAREGETPRSPDFVPSQFAHTSVEQEQRNAHNLKRHEQTLPLKRTRTCDADETPILSTEESNAADLEKDQCAEHSYLANGHSLQTITPCTNNACQATVKALTDECAALRAEITQLKAKVDNLSFRQESFRDNDEMV</sequence>
<proteinExistence type="predicted"/>
<name>A0ACC5YNX4_9TELE</name>
<evidence type="ECO:0000313" key="1">
    <source>
        <dbReference type="EMBL" id="MCJ8737503.1"/>
    </source>
</evidence>
<comment type="caution">
    <text evidence="1">The sequence shown here is derived from an EMBL/GenBank/DDBJ whole genome shotgun (WGS) entry which is preliminary data.</text>
</comment>
<feature type="non-terminal residue" evidence="1">
    <location>
        <position position="251"/>
    </location>
</feature>
<evidence type="ECO:0000313" key="2">
    <source>
        <dbReference type="Proteomes" id="UP000830395"/>
    </source>
</evidence>
<protein>
    <submittedName>
        <fullName evidence="1">Uncharacterized protein</fullName>
    </submittedName>
</protein>
<keyword evidence="2" id="KW-1185">Reference proteome</keyword>
<dbReference type="Proteomes" id="UP000830395">
    <property type="component" value="Chromosome 11"/>
</dbReference>
<gene>
    <name evidence="1" type="ORF">PDJAM_G00024650</name>
</gene>